<name>D5AED2_PICSI</name>
<sequence>MSTEPLLETFGKGREDKIATRGDEEVAVVDVAEEIEVLVPPDVAKEGQMGVQSSWLVIRWGRRKIVDPFLVILRRGLGPKQLSTSAALGITLGVFPVYGVTVLLCAIVVALLRSNCHLPTLMLANLVATPLQLGLVVPFIRLGECVVGGEHFLLTPNALWLAITGRASHAILFGLLHALVGWAIIAPPLLGGLYLFFLPLFRCLIKKFGAASPVQTSIHVSPHALKNEVFSSPSKDPEI</sequence>
<organism evidence="3">
    <name type="scientific">Picea sitchensis</name>
    <name type="common">Sitka spruce</name>
    <name type="synonym">Pinus sitchensis</name>
    <dbReference type="NCBI Taxonomy" id="3332"/>
    <lineage>
        <taxon>Eukaryota</taxon>
        <taxon>Viridiplantae</taxon>
        <taxon>Streptophyta</taxon>
        <taxon>Embryophyta</taxon>
        <taxon>Tracheophyta</taxon>
        <taxon>Spermatophyta</taxon>
        <taxon>Pinopsida</taxon>
        <taxon>Pinidae</taxon>
        <taxon>Conifers I</taxon>
        <taxon>Pinales</taxon>
        <taxon>Pinaceae</taxon>
        <taxon>Picea</taxon>
    </lineage>
</organism>
<dbReference type="PANTHER" id="PTHR35102">
    <property type="entry name" value="E3 UBIQUITIN-PROTEIN LIGASE"/>
    <property type="match status" value="1"/>
</dbReference>
<dbReference type="Pfam" id="PF09835">
    <property type="entry name" value="DUF2062"/>
    <property type="match status" value="1"/>
</dbReference>
<keyword evidence="1" id="KW-0812">Transmembrane</keyword>
<dbReference type="PANTHER" id="PTHR35102:SF1">
    <property type="entry name" value="E3 UBIQUITIN-PROTEIN LIGASE"/>
    <property type="match status" value="1"/>
</dbReference>
<keyword evidence="1" id="KW-0472">Membrane</keyword>
<keyword evidence="1" id="KW-1133">Transmembrane helix</keyword>
<feature type="transmembrane region" description="Helical" evidence="1">
    <location>
        <begin position="179"/>
        <end position="201"/>
    </location>
</feature>
<evidence type="ECO:0000259" key="2">
    <source>
        <dbReference type="Pfam" id="PF09835"/>
    </source>
</evidence>
<dbReference type="InterPro" id="IPR018639">
    <property type="entry name" value="DUF2062"/>
</dbReference>
<dbReference type="EMBL" id="BT124665">
    <property type="protein sequence ID" value="ADE77901.1"/>
    <property type="molecule type" value="mRNA"/>
</dbReference>
<reference evidence="3" key="1">
    <citation type="submission" date="2010-04" db="EMBL/GenBank/DDBJ databases">
        <authorList>
            <person name="Reid K.E."/>
            <person name="Liao N."/>
            <person name="Chan S."/>
            <person name="Docking R."/>
            <person name="Taylor G."/>
            <person name="Moore R."/>
            <person name="Mayo M."/>
            <person name="Munro S."/>
            <person name="King J."/>
            <person name="Yanchuk A."/>
            <person name="Holt R."/>
            <person name="Jones S."/>
            <person name="Marra M."/>
            <person name="Ritland C.E."/>
            <person name="Ritland K."/>
            <person name="Bohlmann J."/>
        </authorList>
    </citation>
    <scope>NUCLEOTIDE SEQUENCE</scope>
    <source>
        <tissue evidence="3">Bud</tissue>
    </source>
</reference>
<dbReference type="OMA" id="MGVQSSW"/>
<feature type="transmembrane region" description="Helical" evidence="1">
    <location>
        <begin position="118"/>
        <end position="140"/>
    </location>
</feature>
<dbReference type="AlphaFoldDB" id="D5AED2"/>
<protein>
    <recommendedName>
        <fullName evidence="2">DUF2062 domain-containing protein</fullName>
    </recommendedName>
</protein>
<feature type="transmembrane region" description="Helical" evidence="1">
    <location>
        <begin position="85"/>
        <end position="112"/>
    </location>
</feature>
<evidence type="ECO:0000256" key="1">
    <source>
        <dbReference type="SAM" id="Phobius"/>
    </source>
</evidence>
<proteinExistence type="evidence at transcript level"/>
<evidence type="ECO:0000313" key="3">
    <source>
        <dbReference type="EMBL" id="ADE77901.1"/>
    </source>
</evidence>
<feature type="domain" description="DUF2062" evidence="2">
    <location>
        <begin position="71"/>
        <end position="206"/>
    </location>
</feature>
<accession>D5AED2</accession>